<evidence type="ECO:0000256" key="1">
    <source>
        <dbReference type="SAM" id="SignalP"/>
    </source>
</evidence>
<reference evidence="2" key="2">
    <citation type="journal article" date="2015" name="Data Brief">
        <title>Shoot transcriptome of the giant reed, Arundo donax.</title>
        <authorList>
            <person name="Barrero R.A."/>
            <person name="Guerrero F.D."/>
            <person name="Moolhuijzen P."/>
            <person name="Goolsby J.A."/>
            <person name="Tidwell J."/>
            <person name="Bellgard S.E."/>
            <person name="Bellgard M.I."/>
        </authorList>
    </citation>
    <scope>NUCLEOTIDE SEQUENCE</scope>
    <source>
        <tissue evidence="2">Shoot tissue taken approximately 20 cm above the soil surface</tissue>
    </source>
</reference>
<name>A0A0A9BF24_ARUDO</name>
<protein>
    <submittedName>
        <fullName evidence="2">Uncharacterized protein</fullName>
    </submittedName>
</protein>
<accession>A0A0A9BF24</accession>
<keyword evidence="1" id="KW-0732">Signal</keyword>
<evidence type="ECO:0000313" key="2">
    <source>
        <dbReference type="EMBL" id="JAD59840.1"/>
    </source>
</evidence>
<reference evidence="2" key="1">
    <citation type="submission" date="2014-09" db="EMBL/GenBank/DDBJ databases">
        <authorList>
            <person name="Magalhaes I.L.F."/>
            <person name="Oliveira U."/>
            <person name="Santos F.R."/>
            <person name="Vidigal T.H.D.A."/>
            <person name="Brescovit A.D."/>
            <person name="Santos A.J."/>
        </authorList>
    </citation>
    <scope>NUCLEOTIDE SEQUENCE</scope>
    <source>
        <tissue evidence="2">Shoot tissue taken approximately 20 cm above the soil surface</tissue>
    </source>
</reference>
<feature type="signal peptide" evidence="1">
    <location>
        <begin position="1"/>
        <end position="26"/>
    </location>
</feature>
<dbReference type="AlphaFoldDB" id="A0A0A9BF24"/>
<dbReference type="EMBL" id="GBRH01238055">
    <property type="protein sequence ID" value="JAD59840.1"/>
    <property type="molecule type" value="Transcribed_RNA"/>
</dbReference>
<feature type="chain" id="PRO_5002062901" evidence="1">
    <location>
        <begin position="27"/>
        <end position="42"/>
    </location>
</feature>
<sequence length="42" mass="4803">MAHIGGYFFYCFVLIIFCSGSHVADSAWQTNIEYLTVTMYTT</sequence>
<organism evidence="2">
    <name type="scientific">Arundo donax</name>
    <name type="common">Giant reed</name>
    <name type="synonym">Donax arundinaceus</name>
    <dbReference type="NCBI Taxonomy" id="35708"/>
    <lineage>
        <taxon>Eukaryota</taxon>
        <taxon>Viridiplantae</taxon>
        <taxon>Streptophyta</taxon>
        <taxon>Embryophyta</taxon>
        <taxon>Tracheophyta</taxon>
        <taxon>Spermatophyta</taxon>
        <taxon>Magnoliopsida</taxon>
        <taxon>Liliopsida</taxon>
        <taxon>Poales</taxon>
        <taxon>Poaceae</taxon>
        <taxon>PACMAD clade</taxon>
        <taxon>Arundinoideae</taxon>
        <taxon>Arundineae</taxon>
        <taxon>Arundo</taxon>
    </lineage>
</organism>
<proteinExistence type="predicted"/>